<organism evidence="3 4">
    <name type="scientific">Trichogramma kaykai</name>
    <dbReference type="NCBI Taxonomy" id="54128"/>
    <lineage>
        <taxon>Eukaryota</taxon>
        <taxon>Metazoa</taxon>
        <taxon>Ecdysozoa</taxon>
        <taxon>Arthropoda</taxon>
        <taxon>Hexapoda</taxon>
        <taxon>Insecta</taxon>
        <taxon>Pterygota</taxon>
        <taxon>Neoptera</taxon>
        <taxon>Endopterygota</taxon>
        <taxon>Hymenoptera</taxon>
        <taxon>Apocrita</taxon>
        <taxon>Proctotrupomorpha</taxon>
        <taxon>Chalcidoidea</taxon>
        <taxon>Trichogrammatidae</taxon>
        <taxon>Trichogramma</taxon>
    </lineage>
</organism>
<feature type="region of interest" description="Disordered" evidence="1">
    <location>
        <begin position="114"/>
        <end position="165"/>
    </location>
</feature>
<feature type="compositionally biased region" description="Polar residues" evidence="1">
    <location>
        <begin position="152"/>
        <end position="165"/>
    </location>
</feature>
<feature type="compositionally biased region" description="Basic and acidic residues" evidence="1">
    <location>
        <begin position="114"/>
        <end position="151"/>
    </location>
</feature>
<evidence type="ECO:0000256" key="1">
    <source>
        <dbReference type="SAM" id="MobiDB-lite"/>
    </source>
</evidence>
<accession>A0ABD2VW19</accession>
<feature type="chain" id="PRO_5044789913" evidence="2">
    <location>
        <begin position="22"/>
        <end position="252"/>
    </location>
</feature>
<evidence type="ECO:0000256" key="2">
    <source>
        <dbReference type="SAM" id="SignalP"/>
    </source>
</evidence>
<reference evidence="3 4" key="1">
    <citation type="journal article" date="2024" name="bioRxiv">
        <title>A reference genome for Trichogramma kaykai: A tiny desert-dwelling parasitoid wasp with competing sex-ratio distorters.</title>
        <authorList>
            <person name="Culotta J."/>
            <person name="Lindsey A.R."/>
        </authorList>
    </citation>
    <scope>NUCLEOTIDE SEQUENCE [LARGE SCALE GENOMIC DNA]</scope>
    <source>
        <strain evidence="3 4">KSX58</strain>
    </source>
</reference>
<dbReference type="Proteomes" id="UP001627154">
    <property type="component" value="Unassembled WGS sequence"/>
</dbReference>
<feature type="signal peptide" evidence="2">
    <location>
        <begin position="1"/>
        <end position="21"/>
    </location>
</feature>
<dbReference type="AlphaFoldDB" id="A0ABD2VW19"/>
<dbReference type="PROSITE" id="PS51257">
    <property type="entry name" value="PROKAR_LIPOPROTEIN"/>
    <property type="match status" value="1"/>
</dbReference>
<sequence>MFKSPLLFVFIAIGCFTLVAFDNAEGKGSGSKSKSKPPKSDVKVKPPKSDVKVKPPSTVTAKPIGLTTKGVVGGFVDTLKEKAKDHIAKEAVEKITEKGQEYVDKIKDKFKGDDVEAAGDKSTEKDEKIGKDNINDKSTEKDKQIGKDNKSEIINNQPTTQQPTLSPELFRRAMLHVSYNGLKIKWCFPRVCHPHSPLDLSTPRESYLTRKAEVEENGYRFKEILERELFMLKNNKPVNPNITKFLNKFRNF</sequence>
<feature type="compositionally biased region" description="Basic and acidic residues" evidence="1">
    <location>
        <begin position="38"/>
        <end position="53"/>
    </location>
</feature>
<name>A0ABD2VW19_9HYME</name>
<keyword evidence="4" id="KW-1185">Reference proteome</keyword>
<gene>
    <name evidence="3" type="ORF">TKK_019316</name>
</gene>
<dbReference type="EMBL" id="JBJJXI010000166">
    <property type="protein sequence ID" value="KAL3384910.1"/>
    <property type="molecule type" value="Genomic_DNA"/>
</dbReference>
<comment type="caution">
    <text evidence="3">The sequence shown here is derived from an EMBL/GenBank/DDBJ whole genome shotgun (WGS) entry which is preliminary data.</text>
</comment>
<feature type="region of interest" description="Disordered" evidence="1">
    <location>
        <begin position="25"/>
        <end position="63"/>
    </location>
</feature>
<evidence type="ECO:0000313" key="3">
    <source>
        <dbReference type="EMBL" id="KAL3384910.1"/>
    </source>
</evidence>
<evidence type="ECO:0000313" key="4">
    <source>
        <dbReference type="Proteomes" id="UP001627154"/>
    </source>
</evidence>
<protein>
    <submittedName>
        <fullName evidence="3">Uncharacterized protein</fullName>
    </submittedName>
</protein>
<proteinExistence type="predicted"/>
<keyword evidence="2" id="KW-0732">Signal</keyword>